<proteinExistence type="predicted"/>
<evidence type="ECO:0000313" key="1">
    <source>
        <dbReference type="EMBL" id="JAH73115.1"/>
    </source>
</evidence>
<name>A0A0E9V6M5_ANGAN</name>
<protein>
    <submittedName>
        <fullName evidence="1">Uncharacterized protein</fullName>
    </submittedName>
</protein>
<dbReference type="AlphaFoldDB" id="A0A0E9V6M5"/>
<dbReference type="EMBL" id="GBXM01035462">
    <property type="protein sequence ID" value="JAH73115.1"/>
    <property type="molecule type" value="Transcribed_RNA"/>
</dbReference>
<reference evidence="1" key="1">
    <citation type="submission" date="2014-11" db="EMBL/GenBank/DDBJ databases">
        <authorList>
            <person name="Amaro Gonzalez C."/>
        </authorList>
    </citation>
    <scope>NUCLEOTIDE SEQUENCE</scope>
</reference>
<accession>A0A0E9V6M5</accession>
<organism evidence="1">
    <name type="scientific">Anguilla anguilla</name>
    <name type="common">European freshwater eel</name>
    <name type="synonym">Muraena anguilla</name>
    <dbReference type="NCBI Taxonomy" id="7936"/>
    <lineage>
        <taxon>Eukaryota</taxon>
        <taxon>Metazoa</taxon>
        <taxon>Chordata</taxon>
        <taxon>Craniata</taxon>
        <taxon>Vertebrata</taxon>
        <taxon>Euteleostomi</taxon>
        <taxon>Actinopterygii</taxon>
        <taxon>Neopterygii</taxon>
        <taxon>Teleostei</taxon>
        <taxon>Anguilliformes</taxon>
        <taxon>Anguillidae</taxon>
        <taxon>Anguilla</taxon>
    </lineage>
</organism>
<reference evidence="1" key="2">
    <citation type="journal article" date="2015" name="Fish Shellfish Immunol.">
        <title>Early steps in the European eel (Anguilla anguilla)-Vibrio vulnificus interaction in the gills: Role of the RtxA13 toxin.</title>
        <authorList>
            <person name="Callol A."/>
            <person name="Pajuelo D."/>
            <person name="Ebbesson L."/>
            <person name="Teles M."/>
            <person name="MacKenzie S."/>
            <person name="Amaro C."/>
        </authorList>
    </citation>
    <scope>NUCLEOTIDE SEQUENCE</scope>
</reference>
<sequence length="26" mass="2686">MCAIGTSAFSKESAILALKEQTGQNS</sequence>